<feature type="domain" description="Ig-like" evidence="1">
    <location>
        <begin position="303"/>
        <end position="382"/>
    </location>
</feature>
<dbReference type="Pfam" id="PF13585">
    <property type="entry name" value="CHU_C"/>
    <property type="match status" value="1"/>
</dbReference>
<reference evidence="2" key="1">
    <citation type="submission" date="2022-01" db="EMBL/GenBank/DDBJ databases">
        <title>Draft genome sequence of Sabulilitoribacter arenilitoris KCTC 52401.</title>
        <authorList>
            <person name="Oh J.-S."/>
        </authorList>
    </citation>
    <scope>NUCLEOTIDE SEQUENCE</scope>
    <source>
        <strain evidence="2">HMF6543</strain>
    </source>
</reference>
<evidence type="ECO:0000259" key="1">
    <source>
        <dbReference type="Pfam" id="PF19081"/>
    </source>
</evidence>
<sequence>MQAQLGFCGGNSGDPIFTETFGTGITSYQLPVGTTSYTFTNGLPNDGFYTVSSNTNFFGWHDIDDHTPNDINGRMLVINADFTAGEFYRTTISGLCENTTYEFSSWMINLLPSTTQCPNGGIPINVRFEIWDNTDTNLLARGDTGSISGTVNPNWEQYALVFQTLSAQTSVILKMLNNGDGGCGNDLAIDDIVFRTCGDTVVIEDTSNNTIAYICEDQFPFSTQLTAIPDFAIFSSHFYQWQESTDGINWVDIIGENNQSYTAPPLNNITFYRVLVAEDAVNLANLSCNSSSEIFEIRAITFPNTPISNGDLMACENDNTPLRVNVASNVKVNWYDAAAGGNLLQANSTIYNPHGIPGIYYAEAETELGGCLSTTRTALEATYFEMPIVTDETLEFCENTTITLSANPTNPDIVTSYLWSNGAITEQINVSNLGTYTVRVNSGTCSVTKTIQLNQIDNPVIENVTSDGNEIVIDATSNTGNLLYSLNGNIFQSNNTFFNVDGGLYTVYVKDRNCSHITTQTYLHFYIPKYFTPNNDGENDAFDLKGIEYYLSSTVSIFNRYGKLLKRSRNRPFSWNGTFNNELLPTDDYWYVVVIDGQRFTGHVTLKR</sequence>
<comment type="caution">
    <text evidence="2">The sequence shown here is derived from an EMBL/GenBank/DDBJ whole genome shotgun (WGS) entry which is preliminary data.</text>
</comment>
<dbReference type="NCBIfam" id="TIGR04131">
    <property type="entry name" value="Bac_Flav_CTERM"/>
    <property type="match status" value="1"/>
</dbReference>
<organism evidence="2 3">
    <name type="scientific">Wocania arenilitoris</name>
    <dbReference type="NCBI Taxonomy" id="2044858"/>
    <lineage>
        <taxon>Bacteria</taxon>
        <taxon>Pseudomonadati</taxon>
        <taxon>Bacteroidota</taxon>
        <taxon>Flavobacteriia</taxon>
        <taxon>Flavobacteriales</taxon>
        <taxon>Flavobacteriaceae</taxon>
        <taxon>Wocania</taxon>
    </lineage>
</organism>
<name>A0AAE3JNJ3_9FLAO</name>
<accession>A0AAE3JNJ3</accession>
<dbReference type="InterPro" id="IPR026341">
    <property type="entry name" value="T9SS_type_B"/>
</dbReference>
<dbReference type="EMBL" id="JAKKDU010000003">
    <property type="protein sequence ID" value="MCF7567325.1"/>
    <property type="molecule type" value="Genomic_DNA"/>
</dbReference>
<dbReference type="Proteomes" id="UP001199795">
    <property type="component" value="Unassembled WGS sequence"/>
</dbReference>
<proteinExistence type="predicted"/>
<dbReference type="RefSeq" id="WP_237238687.1">
    <property type="nucleotide sequence ID" value="NZ_JAKKDU010000003.1"/>
</dbReference>
<evidence type="ECO:0000313" key="2">
    <source>
        <dbReference type="EMBL" id="MCF7567325.1"/>
    </source>
</evidence>
<keyword evidence="3" id="KW-1185">Reference proteome</keyword>
<dbReference type="InterPro" id="IPR044023">
    <property type="entry name" value="Ig_7"/>
</dbReference>
<evidence type="ECO:0000313" key="3">
    <source>
        <dbReference type="Proteomes" id="UP001199795"/>
    </source>
</evidence>
<protein>
    <submittedName>
        <fullName evidence="2">T9SS type B sorting domain-containing protein</fullName>
    </submittedName>
</protein>
<dbReference type="AlphaFoldDB" id="A0AAE3JNJ3"/>
<dbReference type="Pfam" id="PF19081">
    <property type="entry name" value="Ig_7"/>
    <property type="match status" value="1"/>
</dbReference>
<gene>
    <name evidence="2" type="ORF">L3X37_02955</name>
</gene>
<dbReference type="Gene3D" id="2.60.120.260">
    <property type="entry name" value="Galactose-binding domain-like"/>
    <property type="match status" value="1"/>
</dbReference>